<dbReference type="PANTHER" id="PTHR44196">
    <property type="entry name" value="DEHYDROGENASE/REDUCTASE SDR FAMILY MEMBER 7B"/>
    <property type="match status" value="1"/>
</dbReference>
<dbReference type="Pfam" id="PF00106">
    <property type="entry name" value="adh_short"/>
    <property type="match status" value="1"/>
</dbReference>
<name>A0AAC9LCE9_9PSEU</name>
<organism evidence="4 5">
    <name type="scientific">Actinoalloteichus fjordicus</name>
    <dbReference type="NCBI Taxonomy" id="1612552"/>
    <lineage>
        <taxon>Bacteria</taxon>
        <taxon>Bacillati</taxon>
        <taxon>Actinomycetota</taxon>
        <taxon>Actinomycetes</taxon>
        <taxon>Pseudonocardiales</taxon>
        <taxon>Pseudonocardiaceae</taxon>
        <taxon>Actinoalloteichus</taxon>
    </lineage>
</organism>
<dbReference type="PROSITE" id="PS00061">
    <property type="entry name" value="ADH_SHORT"/>
    <property type="match status" value="1"/>
</dbReference>
<dbReference type="RefSeq" id="WP_250637854.1">
    <property type="nucleotide sequence ID" value="NZ_CP016076.1"/>
</dbReference>
<proteinExistence type="inferred from homology"/>
<dbReference type="CDD" id="cd05233">
    <property type="entry name" value="SDR_c"/>
    <property type="match status" value="1"/>
</dbReference>
<keyword evidence="5" id="KW-1185">Reference proteome</keyword>
<dbReference type="GO" id="GO:0016491">
    <property type="term" value="F:oxidoreductase activity"/>
    <property type="evidence" value="ECO:0007669"/>
    <property type="project" value="UniProtKB-KW"/>
</dbReference>
<evidence type="ECO:0000256" key="1">
    <source>
        <dbReference type="ARBA" id="ARBA00006484"/>
    </source>
</evidence>
<sequence length="204" mass="21754">MDVTDGDAVGTAVERLEAEIGPIDVWCSNAGIARGRGLGDLADWAASWEVHVLAHVHAATHVLPRMVARDRGRLVLTASAAGLLTNIDSAPYSVTKHGTVALAEWLAITCPAEGVAVSCLSPQGVRTPMLDEAGPDSATLAAGEVLTAEQVAEDVVTALRSGAFQILPHPRVAEYERRRADDRERWLGSMRRAHRRLVALRAEG</sequence>
<dbReference type="GO" id="GO:0016020">
    <property type="term" value="C:membrane"/>
    <property type="evidence" value="ECO:0007669"/>
    <property type="project" value="TreeGrafter"/>
</dbReference>
<keyword evidence="2" id="KW-0560">Oxidoreductase</keyword>
<dbReference type="InterPro" id="IPR036291">
    <property type="entry name" value="NAD(P)-bd_dom_sf"/>
</dbReference>
<evidence type="ECO:0000313" key="5">
    <source>
        <dbReference type="Proteomes" id="UP000185511"/>
    </source>
</evidence>
<dbReference type="PANTHER" id="PTHR44196:SF1">
    <property type="entry name" value="DEHYDROGENASE_REDUCTASE SDR FAMILY MEMBER 7B"/>
    <property type="match status" value="1"/>
</dbReference>
<dbReference type="AlphaFoldDB" id="A0AAC9LCE9"/>
<dbReference type="KEGG" id="acad:UA74_13490"/>
<dbReference type="EMBL" id="CP016076">
    <property type="protein sequence ID" value="APU14756.1"/>
    <property type="molecule type" value="Genomic_DNA"/>
</dbReference>
<evidence type="ECO:0000256" key="3">
    <source>
        <dbReference type="RuleBase" id="RU000363"/>
    </source>
</evidence>
<dbReference type="Gene3D" id="3.40.50.720">
    <property type="entry name" value="NAD(P)-binding Rossmann-like Domain"/>
    <property type="match status" value="1"/>
</dbReference>
<protein>
    <submittedName>
        <fullName evidence="4">Short chain dehydrogenase</fullName>
    </submittedName>
</protein>
<dbReference type="InterPro" id="IPR002347">
    <property type="entry name" value="SDR_fam"/>
</dbReference>
<comment type="similarity">
    <text evidence="1 3">Belongs to the short-chain dehydrogenases/reductases (SDR) family.</text>
</comment>
<dbReference type="SUPFAM" id="SSF51735">
    <property type="entry name" value="NAD(P)-binding Rossmann-fold domains"/>
    <property type="match status" value="1"/>
</dbReference>
<dbReference type="Proteomes" id="UP000185511">
    <property type="component" value="Chromosome"/>
</dbReference>
<dbReference type="InterPro" id="IPR020904">
    <property type="entry name" value="Sc_DH/Rdtase_CS"/>
</dbReference>
<gene>
    <name evidence="4" type="ORF">UA74_13490</name>
</gene>
<evidence type="ECO:0000313" key="4">
    <source>
        <dbReference type="EMBL" id="APU14756.1"/>
    </source>
</evidence>
<dbReference type="PRINTS" id="PR00080">
    <property type="entry name" value="SDRFAMILY"/>
</dbReference>
<accession>A0AAC9LCE9</accession>
<evidence type="ECO:0000256" key="2">
    <source>
        <dbReference type="ARBA" id="ARBA00023002"/>
    </source>
</evidence>
<dbReference type="PRINTS" id="PR00081">
    <property type="entry name" value="GDHRDH"/>
</dbReference>
<reference evidence="5" key="1">
    <citation type="submission" date="2016-06" db="EMBL/GenBank/DDBJ databases">
        <title>Complete genome sequence of Actinoalloteichus fjordicus DSM 46855 (=ADI127-17), type strain of the new species Actinoalloteichus fjordicus.</title>
        <authorList>
            <person name="Ruckert C."/>
            <person name="Nouioui I."/>
            <person name="Willmese J."/>
            <person name="van Wezel G."/>
            <person name="Klenk H.-P."/>
            <person name="Kalinowski J."/>
            <person name="Zotchev S.B."/>
        </authorList>
    </citation>
    <scope>NUCLEOTIDE SEQUENCE [LARGE SCALE GENOMIC DNA]</scope>
    <source>
        <strain evidence="5">ADI127-7</strain>
    </source>
</reference>